<dbReference type="AlphaFoldDB" id="A0A0E9PMX4"/>
<evidence type="ECO:0000313" key="1">
    <source>
        <dbReference type="EMBL" id="JAH05981.1"/>
    </source>
</evidence>
<dbReference type="EMBL" id="GBXM01102596">
    <property type="protein sequence ID" value="JAH05981.1"/>
    <property type="molecule type" value="Transcribed_RNA"/>
</dbReference>
<reference evidence="1" key="2">
    <citation type="journal article" date="2015" name="Fish Shellfish Immunol.">
        <title>Early steps in the European eel (Anguilla anguilla)-Vibrio vulnificus interaction in the gills: Role of the RtxA13 toxin.</title>
        <authorList>
            <person name="Callol A."/>
            <person name="Pajuelo D."/>
            <person name="Ebbesson L."/>
            <person name="Teles M."/>
            <person name="MacKenzie S."/>
            <person name="Amaro C."/>
        </authorList>
    </citation>
    <scope>NUCLEOTIDE SEQUENCE</scope>
</reference>
<organism evidence="1">
    <name type="scientific">Anguilla anguilla</name>
    <name type="common">European freshwater eel</name>
    <name type="synonym">Muraena anguilla</name>
    <dbReference type="NCBI Taxonomy" id="7936"/>
    <lineage>
        <taxon>Eukaryota</taxon>
        <taxon>Metazoa</taxon>
        <taxon>Chordata</taxon>
        <taxon>Craniata</taxon>
        <taxon>Vertebrata</taxon>
        <taxon>Euteleostomi</taxon>
        <taxon>Actinopterygii</taxon>
        <taxon>Neopterygii</taxon>
        <taxon>Teleostei</taxon>
        <taxon>Anguilliformes</taxon>
        <taxon>Anguillidae</taxon>
        <taxon>Anguilla</taxon>
    </lineage>
</organism>
<sequence length="30" mass="3512">MKDVLTTNCLGINLWYGLMFKSIQCQMFVN</sequence>
<name>A0A0E9PMX4_ANGAN</name>
<reference evidence="1" key="1">
    <citation type="submission" date="2014-11" db="EMBL/GenBank/DDBJ databases">
        <authorList>
            <person name="Amaro Gonzalez C."/>
        </authorList>
    </citation>
    <scope>NUCLEOTIDE SEQUENCE</scope>
</reference>
<proteinExistence type="predicted"/>
<protein>
    <submittedName>
        <fullName evidence="1">Uncharacterized protein</fullName>
    </submittedName>
</protein>
<accession>A0A0E9PMX4</accession>